<evidence type="ECO:0000256" key="3">
    <source>
        <dbReference type="ARBA" id="ARBA00022475"/>
    </source>
</evidence>
<dbReference type="InterPro" id="IPR050330">
    <property type="entry name" value="Bact_OuterMem_StrucFunc"/>
</dbReference>
<dbReference type="NCBIfam" id="NF006548">
    <property type="entry name" value="PRK09041.1"/>
    <property type="match status" value="1"/>
</dbReference>
<evidence type="ECO:0000256" key="9">
    <source>
        <dbReference type="SAM" id="Phobius"/>
    </source>
</evidence>
<dbReference type="Gene3D" id="3.30.1330.60">
    <property type="entry name" value="OmpA-like domain"/>
    <property type="match status" value="1"/>
</dbReference>
<evidence type="ECO:0000256" key="5">
    <source>
        <dbReference type="ARBA" id="ARBA00022989"/>
    </source>
</evidence>
<evidence type="ECO:0000256" key="8">
    <source>
        <dbReference type="SAM" id="MobiDB-lite"/>
    </source>
</evidence>
<comment type="caution">
    <text evidence="11">The sequence shown here is derived from an EMBL/GenBank/DDBJ whole genome shotgun (WGS) entry which is preliminary data.</text>
</comment>
<feature type="compositionally biased region" description="Low complexity" evidence="8">
    <location>
        <begin position="394"/>
        <end position="419"/>
    </location>
</feature>
<evidence type="ECO:0000256" key="2">
    <source>
        <dbReference type="ARBA" id="ARBA00008914"/>
    </source>
</evidence>
<sequence>MKHQNHPVILVKKRKAKHGQAHHGGSWKIAYADFMTAMMAFFLVMWLLSVSSPQELTQIAEYFRTPLKVALSSGEKSSDSTSPIPGGGDDPTQQVGEVRKHIDSEESRKEEYRLNKLREKLDQLIESDPRLKALRPHLLINMMDEGLIIQIIDSQNRPMFKMGSAQVEPYMRDILRAIAPILNDIPNKISLSGHTDDLPYASGERGYSNWELSADRANASRRELLAGGLDEGKVLRVVGMASTMRLKEQASDDPVNRRISILVLNKQTQHDIEHENLDNKALDIEKAESLKQIDSTGTTPAVASPATVAAPPATTSAAIPTAQSGTSGSVSVPVAVSTTLASTTSASTTTVLATTVLATTVSSATATESVKAVAPPATAPQTQQSSTENITRVTSGPTTSLPAAPSSNAPVSPTSRDAQ</sequence>
<dbReference type="Proteomes" id="UP000041601">
    <property type="component" value="Unassembled WGS sequence"/>
</dbReference>
<accession>A0ABM9RZC4</accession>
<feature type="domain" description="OmpA-like" evidence="10">
    <location>
        <begin position="147"/>
        <end position="267"/>
    </location>
</feature>
<dbReference type="PROSITE" id="PS51123">
    <property type="entry name" value="OMPA_2"/>
    <property type="match status" value="1"/>
</dbReference>
<keyword evidence="3" id="KW-1003">Cell membrane</keyword>
<organism evidence="11 12">
    <name type="scientific">Yersinia enterocolitica</name>
    <dbReference type="NCBI Taxonomy" id="630"/>
    <lineage>
        <taxon>Bacteria</taxon>
        <taxon>Pseudomonadati</taxon>
        <taxon>Pseudomonadota</taxon>
        <taxon>Gammaproteobacteria</taxon>
        <taxon>Enterobacterales</taxon>
        <taxon>Yersiniaceae</taxon>
        <taxon>Yersinia</taxon>
    </lineage>
</organism>
<reference evidence="11 12" key="1">
    <citation type="submission" date="2015-03" db="EMBL/GenBank/DDBJ databases">
        <authorList>
            <consortium name="Pathogen Informatics"/>
            <person name="Murphy D."/>
        </authorList>
    </citation>
    <scope>NUCLEOTIDE SEQUENCE [LARGE SCALE GENOMIC DNA]</scope>
    <source>
        <strain evidence="11 12">IP05342</strain>
    </source>
</reference>
<gene>
    <name evidence="11" type="primary">motB_1</name>
    <name evidence="11" type="ORF">ERS137959_02005</name>
</gene>
<dbReference type="Pfam" id="PF13677">
    <property type="entry name" value="MotB_plug"/>
    <property type="match status" value="1"/>
</dbReference>
<evidence type="ECO:0000259" key="10">
    <source>
        <dbReference type="PROSITE" id="PS51123"/>
    </source>
</evidence>
<proteinExistence type="inferred from homology"/>
<comment type="similarity">
    <text evidence="2">Belongs to the MotB family.</text>
</comment>
<dbReference type="InterPro" id="IPR006665">
    <property type="entry name" value="OmpA-like"/>
</dbReference>
<keyword evidence="11" id="KW-0966">Cell projection</keyword>
<name>A0ABM9RZC4_YEREN</name>
<evidence type="ECO:0000313" key="11">
    <source>
        <dbReference type="EMBL" id="CND72005.1"/>
    </source>
</evidence>
<feature type="region of interest" description="Disordered" evidence="8">
    <location>
        <begin position="368"/>
        <end position="419"/>
    </location>
</feature>
<evidence type="ECO:0000256" key="1">
    <source>
        <dbReference type="ARBA" id="ARBA00004162"/>
    </source>
</evidence>
<dbReference type="InterPro" id="IPR025713">
    <property type="entry name" value="MotB-like_N_dom"/>
</dbReference>
<evidence type="ECO:0000256" key="6">
    <source>
        <dbReference type="ARBA" id="ARBA00023136"/>
    </source>
</evidence>
<keyword evidence="12" id="KW-1185">Reference proteome</keyword>
<feature type="transmembrane region" description="Helical" evidence="9">
    <location>
        <begin position="29"/>
        <end position="48"/>
    </location>
</feature>
<dbReference type="PANTHER" id="PTHR30329:SF18">
    <property type="entry name" value="MOTILITY PROTEIN B"/>
    <property type="match status" value="1"/>
</dbReference>
<evidence type="ECO:0000256" key="7">
    <source>
        <dbReference type="PROSITE-ProRule" id="PRU00473"/>
    </source>
</evidence>
<dbReference type="RefSeq" id="WP_050156203.1">
    <property type="nucleotide sequence ID" value="NZ_CPXJ01000021.1"/>
</dbReference>
<keyword evidence="11" id="KW-0282">Flagellum</keyword>
<dbReference type="PANTHER" id="PTHR30329">
    <property type="entry name" value="STATOR ELEMENT OF FLAGELLAR MOTOR COMPLEX"/>
    <property type="match status" value="1"/>
</dbReference>
<feature type="region of interest" description="Disordered" evidence="8">
    <location>
        <begin position="74"/>
        <end position="109"/>
    </location>
</feature>
<dbReference type="InterPro" id="IPR036737">
    <property type="entry name" value="OmpA-like_sf"/>
</dbReference>
<protein>
    <submittedName>
        <fullName evidence="11">Flagellar motor protein MotB</fullName>
    </submittedName>
</protein>
<keyword evidence="5 9" id="KW-1133">Transmembrane helix</keyword>
<evidence type="ECO:0000313" key="12">
    <source>
        <dbReference type="Proteomes" id="UP000041601"/>
    </source>
</evidence>
<dbReference type="Pfam" id="PF00691">
    <property type="entry name" value="OmpA"/>
    <property type="match status" value="1"/>
</dbReference>
<dbReference type="EMBL" id="CPXJ01000021">
    <property type="protein sequence ID" value="CND72005.1"/>
    <property type="molecule type" value="Genomic_DNA"/>
</dbReference>
<dbReference type="CDD" id="cd07185">
    <property type="entry name" value="OmpA_C-like"/>
    <property type="match status" value="1"/>
</dbReference>
<keyword evidence="11" id="KW-0969">Cilium</keyword>
<evidence type="ECO:0000256" key="4">
    <source>
        <dbReference type="ARBA" id="ARBA00022692"/>
    </source>
</evidence>
<keyword evidence="4 9" id="KW-0812">Transmembrane</keyword>
<dbReference type="SUPFAM" id="SSF103088">
    <property type="entry name" value="OmpA-like"/>
    <property type="match status" value="1"/>
</dbReference>
<keyword evidence="6 7" id="KW-0472">Membrane</keyword>
<feature type="compositionally biased region" description="Low complexity" evidence="8">
    <location>
        <begin position="368"/>
        <end position="387"/>
    </location>
</feature>
<comment type="subcellular location">
    <subcellularLocation>
        <location evidence="1">Cell membrane</location>
        <topology evidence="1">Single-pass membrane protein</topology>
    </subcellularLocation>
</comment>
<feature type="compositionally biased region" description="Basic and acidic residues" evidence="8">
    <location>
        <begin position="97"/>
        <end position="109"/>
    </location>
</feature>